<evidence type="ECO:0000313" key="2">
    <source>
        <dbReference type="EMBL" id="EGD74246.1"/>
    </source>
</evidence>
<proteinExistence type="predicted"/>
<feature type="transmembrane region" description="Helical" evidence="1">
    <location>
        <begin position="28"/>
        <end position="48"/>
    </location>
</feature>
<evidence type="ECO:0000313" key="3">
    <source>
        <dbReference type="Proteomes" id="UP000007799"/>
    </source>
</evidence>
<gene>
    <name evidence="2" type="ORF">PTSG_06256</name>
</gene>
<keyword evidence="1" id="KW-0812">Transmembrane</keyword>
<dbReference type="Gene3D" id="3.90.550.10">
    <property type="entry name" value="Spore Coat Polysaccharide Biosynthesis Protein SpsA, Chain A"/>
    <property type="match status" value="1"/>
</dbReference>
<sequence length="463" mass="51195">MVCVPRCTTATTRWCSAGRRWSVRRATVVAALVLVVVGLCVGGFLAYIRHGTSADTKVQLLTETALSFMGAGNNDGNDRLHQRSNHQQQMAVVYICLWHCDTSLLALSIKTLRARGGWCGDVYVAVGNSERRALAMHGHLPPRTHFALINNPRRLCTSHRMQTSMCAKRLKPQLFSLVPATVHTLLYIDADVLVSRPLHSLWDLPRAARGAETWHVFPDMLCSDCTHFNTGIMLLHRRQTLPAAVPGPRPAHRGPTASTHECNQATCMRHEQVVAVPGASPSTSPSLHTCLALWLIAMDSGLFSRDQEALDAALGLPLPMLPDSVAEEAQAVLLQRFAQSAPIPCRSHPATGGDSGGGLKCLQSVQAGCRRLLHMLPRRRQRYLDSGMWQPLLAYHEWFVHLLGIKRDRKLWPRVRRFYLDSEQRLLQSPRCPITDYSGDAAAHQHGRTIHCSVSPCGCVQAP</sequence>
<accession>F2UCD9</accession>
<dbReference type="InParanoid" id="F2UCD9"/>
<dbReference type="GeneID" id="16073721"/>
<dbReference type="AlphaFoldDB" id="F2UCD9"/>
<organism evidence="3">
    <name type="scientific">Salpingoeca rosetta (strain ATCC 50818 / BSB-021)</name>
    <dbReference type="NCBI Taxonomy" id="946362"/>
    <lineage>
        <taxon>Eukaryota</taxon>
        <taxon>Choanoflagellata</taxon>
        <taxon>Craspedida</taxon>
        <taxon>Salpingoecidae</taxon>
        <taxon>Salpingoeca</taxon>
    </lineage>
</organism>
<dbReference type="Proteomes" id="UP000007799">
    <property type="component" value="Unassembled WGS sequence"/>
</dbReference>
<dbReference type="InterPro" id="IPR029044">
    <property type="entry name" value="Nucleotide-diphossugar_trans"/>
</dbReference>
<dbReference type="EMBL" id="GL832968">
    <property type="protein sequence ID" value="EGD74246.1"/>
    <property type="molecule type" value="Genomic_DNA"/>
</dbReference>
<dbReference type="SUPFAM" id="SSF53448">
    <property type="entry name" value="Nucleotide-diphospho-sugar transferases"/>
    <property type="match status" value="1"/>
</dbReference>
<evidence type="ECO:0000256" key="1">
    <source>
        <dbReference type="SAM" id="Phobius"/>
    </source>
</evidence>
<dbReference type="KEGG" id="sre:PTSG_06256"/>
<name>F2UCD9_SALR5</name>
<protein>
    <submittedName>
        <fullName evidence="2">Uncharacterized protein</fullName>
    </submittedName>
</protein>
<keyword evidence="1" id="KW-0472">Membrane</keyword>
<keyword evidence="1" id="KW-1133">Transmembrane helix</keyword>
<reference evidence="2" key="1">
    <citation type="submission" date="2009-08" db="EMBL/GenBank/DDBJ databases">
        <title>Annotation of Salpingoeca rosetta.</title>
        <authorList>
            <consortium name="The Broad Institute Genome Sequencing Platform"/>
            <person name="Russ C."/>
            <person name="Cuomo C."/>
            <person name="Burger G."/>
            <person name="Gray M.W."/>
            <person name="Holland P.W.H."/>
            <person name="King N."/>
            <person name="Lang F.B.F."/>
            <person name="Roger A.J."/>
            <person name="Ruiz-Trillo I."/>
            <person name="Young S.K."/>
            <person name="Zeng Q."/>
            <person name="Gargeya S."/>
            <person name="Alvarado L."/>
            <person name="Berlin A."/>
            <person name="Chapman S.B."/>
            <person name="Chen Z."/>
            <person name="Freedman E."/>
            <person name="Gellesch M."/>
            <person name="Goldberg J."/>
            <person name="Griggs A."/>
            <person name="Gujja S."/>
            <person name="Heilman E."/>
            <person name="Heiman D."/>
            <person name="Howarth C."/>
            <person name="Mehta T."/>
            <person name="Neiman D."/>
            <person name="Pearson M."/>
            <person name="Roberts A."/>
            <person name="Saif S."/>
            <person name="Shea T."/>
            <person name="Shenoy N."/>
            <person name="Sisk P."/>
            <person name="Stolte C."/>
            <person name="Sykes S."/>
            <person name="White J."/>
            <person name="Yandava C."/>
            <person name="Haas B."/>
            <person name="Nusbaum C."/>
            <person name="Birren B."/>
        </authorList>
    </citation>
    <scope>NUCLEOTIDE SEQUENCE [LARGE SCALE GENOMIC DNA]</scope>
    <source>
        <strain evidence="2">ATCC 50818</strain>
    </source>
</reference>
<dbReference type="RefSeq" id="XP_004993146.1">
    <property type="nucleotide sequence ID" value="XM_004993089.1"/>
</dbReference>
<keyword evidence="3" id="KW-1185">Reference proteome</keyword>